<comment type="caution">
    <text evidence="2">The sequence shown here is derived from an EMBL/GenBank/DDBJ whole genome shotgun (WGS) entry which is preliminary data.</text>
</comment>
<evidence type="ECO:0000256" key="1">
    <source>
        <dbReference type="SAM" id="MobiDB-lite"/>
    </source>
</evidence>
<proteinExistence type="predicted"/>
<feature type="compositionally biased region" description="Low complexity" evidence="1">
    <location>
        <begin position="122"/>
        <end position="132"/>
    </location>
</feature>
<evidence type="ECO:0000313" key="3">
    <source>
        <dbReference type="Proteomes" id="UP000609879"/>
    </source>
</evidence>
<name>A0ABQ3YEK6_9ACTN</name>
<feature type="region of interest" description="Disordered" evidence="1">
    <location>
        <begin position="122"/>
        <end position="165"/>
    </location>
</feature>
<feature type="compositionally biased region" description="Basic and acidic residues" evidence="1">
    <location>
        <begin position="143"/>
        <end position="152"/>
    </location>
</feature>
<reference evidence="2 3" key="1">
    <citation type="submission" date="2021-01" db="EMBL/GenBank/DDBJ databases">
        <title>Whole genome shotgun sequence of Actinoplanes deccanensis NBRC 13994.</title>
        <authorList>
            <person name="Komaki H."/>
            <person name="Tamura T."/>
        </authorList>
    </citation>
    <scope>NUCLEOTIDE SEQUENCE [LARGE SCALE GENOMIC DNA]</scope>
    <source>
        <strain evidence="2 3">NBRC 13994</strain>
    </source>
</reference>
<feature type="compositionally biased region" description="Basic residues" evidence="1">
    <location>
        <begin position="153"/>
        <end position="165"/>
    </location>
</feature>
<organism evidence="2 3">
    <name type="scientific">Paractinoplanes deccanensis</name>
    <dbReference type="NCBI Taxonomy" id="113561"/>
    <lineage>
        <taxon>Bacteria</taxon>
        <taxon>Bacillati</taxon>
        <taxon>Actinomycetota</taxon>
        <taxon>Actinomycetes</taxon>
        <taxon>Micromonosporales</taxon>
        <taxon>Micromonosporaceae</taxon>
        <taxon>Paractinoplanes</taxon>
    </lineage>
</organism>
<dbReference type="Proteomes" id="UP000609879">
    <property type="component" value="Unassembled WGS sequence"/>
</dbReference>
<keyword evidence="3" id="KW-1185">Reference proteome</keyword>
<dbReference type="EMBL" id="BOMI01000146">
    <property type="protein sequence ID" value="GID78441.1"/>
    <property type="molecule type" value="Genomic_DNA"/>
</dbReference>
<evidence type="ECO:0000313" key="2">
    <source>
        <dbReference type="EMBL" id="GID78441.1"/>
    </source>
</evidence>
<sequence>MGWGAAMILAGILDSRTADDVLRAAFPEAQRREMPLRVLLAGAAAAPEQTGVRETVERWSGKYPGVACAVTAHPGLDAAITLAAGARRCVLVMTAEPAGARDAAVLRAVRRRLPCPLTTVAAGAARPGTAGPPAVPEALSGPDSREGNDGRRPRWNRTSRARWRS</sequence>
<accession>A0ABQ3YEK6</accession>
<gene>
    <name evidence="2" type="ORF">Ade02nite_70820</name>
</gene>
<protein>
    <submittedName>
        <fullName evidence="2">Uncharacterized protein</fullName>
    </submittedName>
</protein>